<dbReference type="InterPro" id="IPR016181">
    <property type="entry name" value="Acyl_CoA_acyltransferase"/>
</dbReference>
<dbReference type="EMBL" id="PFWT01000009">
    <property type="protein sequence ID" value="PJA46569.1"/>
    <property type="molecule type" value="Genomic_DNA"/>
</dbReference>
<dbReference type="PANTHER" id="PTHR43415">
    <property type="entry name" value="SPERMIDINE N(1)-ACETYLTRANSFERASE"/>
    <property type="match status" value="1"/>
</dbReference>
<dbReference type="GO" id="GO:0016747">
    <property type="term" value="F:acyltransferase activity, transferring groups other than amino-acyl groups"/>
    <property type="evidence" value="ECO:0007669"/>
    <property type="project" value="InterPro"/>
</dbReference>
<evidence type="ECO:0000313" key="2">
    <source>
        <dbReference type="EMBL" id="PJA46569.1"/>
    </source>
</evidence>
<protein>
    <recommendedName>
        <fullName evidence="1">N-acetyltransferase domain-containing protein</fullName>
    </recommendedName>
</protein>
<dbReference type="SUPFAM" id="SSF55729">
    <property type="entry name" value="Acyl-CoA N-acyltransferases (Nat)"/>
    <property type="match status" value="1"/>
</dbReference>
<dbReference type="AlphaFoldDB" id="A0A2M7XFB7"/>
<dbReference type="Proteomes" id="UP000231263">
    <property type="component" value="Unassembled WGS sequence"/>
</dbReference>
<sequence length="194" mass="22671">MNKINVSKRSRVLFLDGDRLYLRPIEMEDVHNFQRWINDPEVRRYLVTRGPISKLQEAEFLRQMMGSANHRIFVIVLKEADRAIGTMGIHNINWIDRTGTTGTMIGEVDCWNKGYAKEAKKLLLRHAFMEMNLRRIETAVIAENKASIKCQEACGYVREGLLRKKVFRTGKYLDEVVLAIMRDDWLELQRETQG</sequence>
<dbReference type="InterPro" id="IPR000182">
    <property type="entry name" value="GNAT_dom"/>
</dbReference>
<comment type="caution">
    <text evidence="2">The sequence shown here is derived from an EMBL/GenBank/DDBJ whole genome shotgun (WGS) entry which is preliminary data.</text>
</comment>
<accession>A0A2M7XFB7</accession>
<gene>
    <name evidence="2" type="ORF">CO173_02265</name>
</gene>
<dbReference type="Pfam" id="PF13302">
    <property type="entry name" value="Acetyltransf_3"/>
    <property type="match status" value="1"/>
</dbReference>
<evidence type="ECO:0000313" key="3">
    <source>
        <dbReference type="Proteomes" id="UP000231263"/>
    </source>
</evidence>
<dbReference type="PROSITE" id="PS51186">
    <property type="entry name" value="GNAT"/>
    <property type="match status" value="1"/>
</dbReference>
<organism evidence="2 3">
    <name type="scientific">Candidatus Uhrbacteria bacterium CG_4_9_14_3_um_filter_41_35</name>
    <dbReference type="NCBI Taxonomy" id="1975034"/>
    <lineage>
        <taxon>Bacteria</taxon>
        <taxon>Candidatus Uhriibacteriota</taxon>
    </lineage>
</organism>
<reference evidence="3" key="1">
    <citation type="submission" date="2017-09" db="EMBL/GenBank/DDBJ databases">
        <title>Depth-based differentiation of microbial function through sediment-hosted aquifers and enrichment of novel symbionts in the deep terrestrial subsurface.</title>
        <authorList>
            <person name="Probst A.J."/>
            <person name="Ladd B."/>
            <person name="Jarett J.K."/>
            <person name="Geller-Mcgrath D.E."/>
            <person name="Sieber C.M.K."/>
            <person name="Emerson J.B."/>
            <person name="Anantharaman K."/>
            <person name="Thomas B.C."/>
            <person name="Malmstrom R."/>
            <person name="Stieglmeier M."/>
            <person name="Klingl A."/>
            <person name="Woyke T."/>
            <person name="Ryan C.M."/>
            <person name="Banfield J.F."/>
        </authorList>
    </citation>
    <scope>NUCLEOTIDE SEQUENCE [LARGE SCALE GENOMIC DNA]</scope>
</reference>
<name>A0A2M7XFB7_9BACT</name>
<feature type="domain" description="N-acetyltransferase" evidence="1">
    <location>
        <begin position="20"/>
        <end position="183"/>
    </location>
</feature>
<dbReference type="PANTHER" id="PTHR43415:SF3">
    <property type="entry name" value="GNAT-FAMILY ACETYLTRANSFERASE"/>
    <property type="match status" value="1"/>
</dbReference>
<dbReference type="Gene3D" id="3.40.630.30">
    <property type="match status" value="1"/>
</dbReference>
<proteinExistence type="predicted"/>
<evidence type="ECO:0000259" key="1">
    <source>
        <dbReference type="PROSITE" id="PS51186"/>
    </source>
</evidence>